<proteinExistence type="predicted"/>
<dbReference type="Gene3D" id="3.90.1200.10">
    <property type="match status" value="1"/>
</dbReference>
<dbReference type="SUPFAM" id="SSF56112">
    <property type="entry name" value="Protein kinase-like (PK-like)"/>
    <property type="match status" value="1"/>
</dbReference>
<dbReference type="InterPro" id="IPR011009">
    <property type="entry name" value="Kinase-like_dom_sf"/>
</dbReference>
<organism evidence="1">
    <name type="scientific">uncultured Truepera sp</name>
    <dbReference type="NCBI Taxonomy" id="543023"/>
    <lineage>
        <taxon>Bacteria</taxon>
        <taxon>Thermotogati</taxon>
        <taxon>Deinococcota</taxon>
        <taxon>Deinococci</taxon>
        <taxon>Trueperales</taxon>
        <taxon>Trueperaceae</taxon>
        <taxon>Truepera</taxon>
        <taxon>environmental samples</taxon>
    </lineage>
</organism>
<protein>
    <submittedName>
        <fullName evidence="1">Uncharacterized protein</fullName>
    </submittedName>
</protein>
<gene>
    <name evidence="1" type="ORF">AVDCRST_MAG86-4072</name>
</gene>
<accession>A0A6J4VTA7</accession>
<sequence>MTQLEARRHPPRTPAPSRLERIFDAPLVAWQRLETEPLDAAYYVLLAGGTEQVLWINQRAVHEPKIARYVTAIRLLPGFTTPLVRADTTLLRLEYPYLITGYLPTPTLRDVWPHLGAHTAKQAAAAWGAAVRLLHHIRFDLAGDLAYPETEGTRLEDDLEARWRVPLRLAVKDYMVDTPKLVAALKRGLALVQGAPISLCHGHPGTRSFLYDGRRGVVTAALNFGDALRSDPMGDLAAIVAELDELGCEDAFLGGYGALSKWEKERLAFYRLHHELLKYALALTLLPNQLALCRLRLTATLASF</sequence>
<evidence type="ECO:0000313" key="1">
    <source>
        <dbReference type="EMBL" id="CAA9588338.1"/>
    </source>
</evidence>
<dbReference type="AlphaFoldDB" id="A0A6J4VTA7"/>
<reference evidence="1" key="1">
    <citation type="submission" date="2020-02" db="EMBL/GenBank/DDBJ databases">
        <authorList>
            <person name="Meier V. D."/>
        </authorList>
    </citation>
    <scope>NUCLEOTIDE SEQUENCE</scope>
    <source>
        <strain evidence="1">AVDCRST_MAG86</strain>
    </source>
</reference>
<name>A0A6J4VTA7_9DEIN</name>
<dbReference type="EMBL" id="CADCWP010000359">
    <property type="protein sequence ID" value="CAA9588338.1"/>
    <property type="molecule type" value="Genomic_DNA"/>
</dbReference>